<dbReference type="GO" id="GO:0003677">
    <property type="term" value="F:DNA binding"/>
    <property type="evidence" value="ECO:0007669"/>
    <property type="project" value="InterPro"/>
</dbReference>
<dbReference type="EMBL" id="OIVN01002564">
    <property type="protein sequence ID" value="SPD04730.1"/>
    <property type="molecule type" value="Genomic_DNA"/>
</dbReference>
<protein>
    <recommendedName>
        <fullName evidence="3">PB1 domain-containing protein</fullName>
    </recommendedName>
</protein>
<evidence type="ECO:0000313" key="2">
    <source>
        <dbReference type="EMBL" id="SPD13341.1"/>
    </source>
</evidence>
<dbReference type="Gene3D" id="3.10.20.90">
    <property type="entry name" value="Phosphatidylinositol 3-kinase Catalytic Subunit, Chain A, domain 1"/>
    <property type="match status" value="1"/>
</dbReference>
<dbReference type="GO" id="GO:0009725">
    <property type="term" value="P:response to hormone"/>
    <property type="evidence" value="ECO:0007669"/>
    <property type="project" value="InterPro"/>
</dbReference>
<organism evidence="1">
    <name type="scientific">Fagus sylvatica</name>
    <name type="common">Beechnut</name>
    <dbReference type="NCBI Taxonomy" id="28930"/>
    <lineage>
        <taxon>Eukaryota</taxon>
        <taxon>Viridiplantae</taxon>
        <taxon>Streptophyta</taxon>
        <taxon>Embryophyta</taxon>
        <taxon>Tracheophyta</taxon>
        <taxon>Spermatophyta</taxon>
        <taxon>Magnoliopsida</taxon>
        <taxon>eudicotyledons</taxon>
        <taxon>Gunneridae</taxon>
        <taxon>Pentapetalae</taxon>
        <taxon>rosids</taxon>
        <taxon>fabids</taxon>
        <taxon>Fagales</taxon>
        <taxon>Fagaceae</taxon>
        <taxon>Fagus</taxon>
    </lineage>
</organism>
<evidence type="ECO:0008006" key="3">
    <source>
        <dbReference type="Google" id="ProtNLM"/>
    </source>
</evidence>
<dbReference type="GO" id="GO:0006355">
    <property type="term" value="P:regulation of DNA-templated transcription"/>
    <property type="evidence" value="ECO:0007669"/>
    <property type="project" value="InterPro"/>
</dbReference>
<proteinExistence type="predicted"/>
<dbReference type="PANTHER" id="PTHR31384">
    <property type="entry name" value="AUXIN RESPONSE FACTOR 4-RELATED"/>
    <property type="match status" value="1"/>
</dbReference>
<evidence type="ECO:0000313" key="1">
    <source>
        <dbReference type="EMBL" id="SPD04730.1"/>
    </source>
</evidence>
<reference evidence="1" key="1">
    <citation type="submission" date="2018-02" db="EMBL/GenBank/DDBJ databases">
        <authorList>
            <person name="Cohen D.B."/>
            <person name="Kent A.D."/>
        </authorList>
    </citation>
    <scope>NUCLEOTIDE SEQUENCE</scope>
</reference>
<dbReference type="InterPro" id="IPR044835">
    <property type="entry name" value="ARF_plant"/>
</dbReference>
<accession>A0A2N9GZE6</accession>
<dbReference type="EMBL" id="OIVN01003754">
    <property type="protein sequence ID" value="SPD13341.1"/>
    <property type="molecule type" value="Genomic_DNA"/>
</dbReference>
<dbReference type="PANTHER" id="PTHR31384:SF9">
    <property type="entry name" value="AUXIN RESPONSE FACTOR 19"/>
    <property type="match status" value="1"/>
</dbReference>
<sequence>MVVVQRHQSRCEVQADPRNSVPYGSNIDGQLGITLNPDPLLAKGMAGLGKDIHNNLSSGGMIINYENSKDAQQELSSSMVSQSFGVPNMTFNSIDSTINDSSFLNRGPWPPPPQFQRMWTYTKKCGAVGRSIDITRYSCYDELKQGLARMFGIEGQLEDRQRVGWKLVHFVNCVRCIKILSPQEVQQMSLDGDFGSGVIPNQACSSSDGGNALSSLPKC</sequence>
<gene>
    <name evidence="1" type="ORF">FSB_LOCUS32612</name>
    <name evidence="2" type="ORF">FSB_LOCUS41223</name>
</gene>
<dbReference type="AlphaFoldDB" id="A0A2N9GZE6"/>
<name>A0A2N9GZE6_FAGSY</name>